<dbReference type="PANTHER" id="PTHR37835">
    <property type="entry name" value="ALPHA-CLOSTRIPAIN"/>
    <property type="match status" value="1"/>
</dbReference>
<dbReference type="PANTHER" id="PTHR37835:SF1">
    <property type="entry name" value="ALPHA-CLOSTRIPAIN"/>
    <property type="match status" value="1"/>
</dbReference>
<sequence length="391" mass="44382">MTCPLKVMKRFLLLILLIIPLAFTSCEQEDWPVKTDQTVLMYLPWSSNLKSYFETNISDFESVVERNILKNERVVVFFCTSPTEAVLFELAYDNGKCIRKPLKIYHNPAFTTATGITSILNDVKTLAPANRYAMTIGCHGMGWIPVPTAQVRSIGQKKHWEYEGVLLTRYFGGLSPEYQTNTTTLAEGIANAGIKMEYILFDDCYMASVEVAYDLKEVTDYLIASPCEIMAYGMPYAEIGPHLLGKVDYESICDAFYEFYKNYEEMPCGTIGVTVCSELENLAATMKEINNQYTLPSSSLYTIQTMDGYTPTLFFDCGDYVAKLCTDAGLLARFEEQLERTIPYKRHTDYYYTMNKGKIKINTFSGATISDPSTNSYATEKYQTAWYKATH</sequence>
<dbReference type="Pfam" id="PF03415">
    <property type="entry name" value="Peptidase_C11"/>
    <property type="match status" value="1"/>
</dbReference>
<evidence type="ECO:0000256" key="1">
    <source>
        <dbReference type="SAM" id="SignalP"/>
    </source>
</evidence>
<dbReference type="Proteomes" id="UP000284379">
    <property type="component" value="Unassembled WGS sequence"/>
</dbReference>
<proteinExistence type="predicted"/>
<dbReference type="RefSeq" id="WP_002561464.1">
    <property type="nucleotide sequence ID" value="NZ_CABJFV010000001.1"/>
</dbReference>
<feature type="chain" id="PRO_5019384329" evidence="1">
    <location>
        <begin position="25"/>
        <end position="391"/>
    </location>
</feature>
<dbReference type="GeneID" id="69502840"/>
<dbReference type="InterPro" id="IPR005077">
    <property type="entry name" value="Peptidase_C11"/>
</dbReference>
<name>A0A413VXW0_9BACE</name>
<dbReference type="Gene3D" id="3.40.50.11970">
    <property type="match status" value="1"/>
</dbReference>
<accession>A0A413VXW0</accession>
<dbReference type="EMBL" id="QSGO01000001">
    <property type="protein sequence ID" value="RHB38398.1"/>
    <property type="molecule type" value="Genomic_DNA"/>
</dbReference>
<feature type="signal peptide" evidence="1">
    <location>
        <begin position="1"/>
        <end position="24"/>
    </location>
</feature>
<gene>
    <name evidence="2" type="ORF">DW888_00840</name>
</gene>
<dbReference type="PROSITE" id="PS51257">
    <property type="entry name" value="PROKAR_LIPOPROTEIN"/>
    <property type="match status" value="1"/>
</dbReference>
<protein>
    <submittedName>
        <fullName evidence="2">Clostripain family protein</fullName>
    </submittedName>
</protein>
<dbReference type="AlphaFoldDB" id="A0A413VXW0"/>
<evidence type="ECO:0000313" key="3">
    <source>
        <dbReference type="Proteomes" id="UP000284379"/>
    </source>
</evidence>
<evidence type="ECO:0000313" key="2">
    <source>
        <dbReference type="EMBL" id="RHB38398.1"/>
    </source>
</evidence>
<reference evidence="2 3" key="1">
    <citation type="submission" date="2018-08" db="EMBL/GenBank/DDBJ databases">
        <title>A genome reference for cultivated species of the human gut microbiota.</title>
        <authorList>
            <person name="Zou Y."/>
            <person name="Xue W."/>
            <person name="Luo G."/>
        </authorList>
    </citation>
    <scope>NUCLEOTIDE SEQUENCE [LARGE SCALE GENOMIC DNA]</scope>
    <source>
        <strain evidence="2 3">AM40-30BH</strain>
    </source>
</reference>
<comment type="caution">
    <text evidence="2">The sequence shown here is derived from an EMBL/GenBank/DDBJ whole genome shotgun (WGS) entry which is preliminary data.</text>
</comment>
<organism evidence="2 3">
    <name type="scientific">Bacteroides nordii</name>
    <dbReference type="NCBI Taxonomy" id="291645"/>
    <lineage>
        <taxon>Bacteria</taxon>
        <taxon>Pseudomonadati</taxon>
        <taxon>Bacteroidota</taxon>
        <taxon>Bacteroidia</taxon>
        <taxon>Bacteroidales</taxon>
        <taxon>Bacteroidaceae</taxon>
        <taxon>Bacteroides</taxon>
    </lineage>
</organism>
<keyword evidence="1" id="KW-0732">Signal</keyword>